<sequence length="261" mass="30586">MDDTYQVYVNRVARLTLPESYHSQLEYIQESPKFKPDSQGKRQAVPFPGYTIITPPAEEDLDNQEFYKNLQDCQQQLGEKFDPNFLITIPPDSLHFTLADLVWDSAYRDGSQDPNFEPNLHQAIAQSFHGFKSTPISSSIRWQIFGFMLLPRAITVCLVPRDQESYQKTLEFRRAIYQNQGLIPLGVDQQYYLTAHITLGYFGSIPEDLDRANFCNILSSFNQQWLDSTQEIWVNRAELRKFDDMNRYYREPDWPVLEFKS</sequence>
<dbReference type="HOGENOM" id="CLU_1118341_0_0_3"/>
<dbReference type="InterPro" id="IPR009097">
    <property type="entry name" value="Cyclic_Pdiesterase"/>
</dbReference>
<evidence type="ECO:0000259" key="1">
    <source>
        <dbReference type="Pfam" id="PF08975"/>
    </source>
</evidence>
<dbReference type="PATRIC" id="fig|388467.6.peg.4266"/>
<dbReference type="GeneID" id="77290369"/>
<dbReference type="Gene3D" id="3.90.1140.10">
    <property type="entry name" value="Cyclic phosphodiesterase"/>
    <property type="match status" value="1"/>
</dbReference>
<dbReference type="RefSeq" id="WP_042156563.1">
    <property type="nucleotide sequence ID" value="NZ_CM002803.1"/>
</dbReference>
<protein>
    <recommendedName>
        <fullName evidence="1">DUF1868 domain-containing protein</fullName>
    </recommendedName>
</protein>
<dbReference type="AlphaFoldDB" id="A0A073CY80"/>
<dbReference type="Pfam" id="PF08975">
    <property type="entry name" value="2H-phosphodiest"/>
    <property type="match status" value="1"/>
</dbReference>
<dbReference type="STRING" id="388467.A19Y_4328"/>
<dbReference type="Proteomes" id="UP000027395">
    <property type="component" value="Chromosome"/>
</dbReference>
<dbReference type="SUPFAM" id="SSF55144">
    <property type="entry name" value="LigT-like"/>
    <property type="match status" value="1"/>
</dbReference>
<feature type="domain" description="DUF1868" evidence="1">
    <location>
        <begin position="41"/>
        <end position="106"/>
    </location>
</feature>
<evidence type="ECO:0000313" key="2">
    <source>
        <dbReference type="EMBL" id="KEI69005.1"/>
    </source>
</evidence>
<organism evidence="2 3">
    <name type="scientific">Planktothrix agardhii (strain NIVA-CYA 126/8)</name>
    <dbReference type="NCBI Taxonomy" id="388467"/>
    <lineage>
        <taxon>Bacteria</taxon>
        <taxon>Bacillati</taxon>
        <taxon>Cyanobacteriota</taxon>
        <taxon>Cyanophyceae</taxon>
        <taxon>Oscillatoriophycideae</taxon>
        <taxon>Oscillatoriales</taxon>
        <taxon>Microcoleaceae</taxon>
        <taxon>Planktothrix</taxon>
    </lineage>
</organism>
<dbReference type="EMBL" id="CM002803">
    <property type="protein sequence ID" value="KEI69005.1"/>
    <property type="molecule type" value="Genomic_DNA"/>
</dbReference>
<gene>
    <name evidence="2" type="ORF">A19Y_4328</name>
</gene>
<reference evidence="2 3" key="1">
    <citation type="journal article" date="2014" name="Appl. Environ. Microbiol.">
        <title>Elucidation of insertion elements encoded on plasmids and in vitro construction of shuttle vectors from the toxic cyanobacterium Planktothrix.</title>
        <authorList>
            <person name="Christiansen G."/>
            <person name="Goesmann A."/>
            <person name="Kurmayer R."/>
        </authorList>
    </citation>
    <scope>NUCLEOTIDE SEQUENCE [LARGE SCALE GENOMIC DNA]</scope>
    <source>
        <strain evidence="2 3">NIVA-CYA 126/8</strain>
    </source>
</reference>
<name>A0A073CY80_PLAA1</name>
<dbReference type="InterPro" id="IPR015069">
    <property type="entry name" value="2H-PEstase_DUF1868"/>
</dbReference>
<evidence type="ECO:0000313" key="3">
    <source>
        <dbReference type="Proteomes" id="UP000027395"/>
    </source>
</evidence>
<accession>A0A073CY80</accession>
<proteinExistence type="predicted"/>
<dbReference type="eggNOG" id="COG5255">
    <property type="taxonomic scope" value="Bacteria"/>
</dbReference>
<keyword evidence="3" id="KW-1185">Reference proteome</keyword>